<dbReference type="GO" id="GO:0051287">
    <property type="term" value="F:NAD binding"/>
    <property type="evidence" value="ECO:0007669"/>
    <property type="project" value="InterPro"/>
</dbReference>
<dbReference type="GO" id="GO:0061759">
    <property type="term" value="F:2-oxoglutarate reductase activity"/>
    <property type="evidence" value="ECO:0007669"/>
    <property type="project" value="UniProtKB-ARBA"/>
</dbReference>
<dbReference type="Pfam" id="PF00389">
    <property type="entry name" value="2-Hacid_dh"/>
    <property type="match status" value="1"/>
</dbReference>
<keyword evidence="9" id="KW-0520">NAD</keyword>
<sequence>MPESTLTQNIKTAQNGEDASQPLGRSVSRSQTAAFSTSPVERFRRPSTTSYSHEGTSPLMRRMTTQHGAPPKQLKPFREQDIKILLLENVNVTGIEILKEQGYQVEAIKSSLQEDQLIEKIKDVHVLGIRSKTKLTSRVLAAAKNLIVVGCFCIGTNQVDLTYAAAHGICVFNSPFSNSRSVAELIIGEIICLARQLADRSNEMHAGTWNKVSARCWEIRGKTLGIVGYGHIGSQLSVLAESMGMDVIYYDVVNLMAMGNSRQVPTLDALLERADFVTLHVPEIPETTNLIAKEQLDRMKRGAYLLNASRGKVVKIPDLIDAMRSGHIAGAALDVYPHEPAGNGDYFTSDLNSWASELRSLKNIILTPHIGGSTEEAQSAIGIEVAEALVKYINEGVTLGAVNMPEVALRNITMDEPNHARVIFVHQNVPGVLRRVNEILGGHNVDKQMTDSKGDVAYLMADVSRVKEEEVRGLYGELEGLKERILTRVLY</sequence>
<comment type="catalytic activity">
    <reaction evidence="12">
        <text>(R)-2-hydroxyglutarate + NAD(+) = 2-oxoglutarate + NADH + H(+)</text>
        <dbReference type="Rhea" id="RHEA:49612"/>
        <dbReference type="ChEBI" id="CHEBI:15378"/>
        <dbReference type="ChEBI" id="CHEBI:15801"/>
        <dbReference type="ChEBI" id="CHEBI:16810"/>
        <dbReference type="ChEBI" id="CHEBI:57540"/>
        <dbReference type="ChEBI" id="CHEBI:57945"/>
        <dbReference type="EC" id="1.1.1.399"/>
    </reaction>
</comment>
<dbReference type="GO" id="GO:0006564">
    <property type="term" value="P:L-serine biosynthetic process"/>
    <property type="evidence" value="ECO:0007669"/>
    <property type="project" value="UniProtKB-KW"/>
</dbReference>
<dbReference type="Gene3D" id="3.40.50.720">
    <property type="entry name" value="NAD(P)-binding Rossmann-like Domain"/>
    <property type="match status" value="2"/>
</dbReference>
<dbReference type="GeneID" id="28734162"/>
<dbReference type="EC" id="1.1.1.95" evidence="5"/>
<dbReference type="FunFam" id="3.40.50.720:FF:000041">
    <property type="entry name" value="D-3-phosphoglycerate dehydrogenase"/>
    <property type="match status" value="1"/>
</dbReference>
<dbReference type="InterPro" id="IPR050857">
    <property type="entry name" value="D-2-hydroxyacid_DH"/>
</dbReference>
<dbReference type="InterPro" id="IPR002912">
    <property type="entry name" value="ACT_dom"/>
</dbReference>
<dbReference type="PROSITE" id="PS00065">
    <property type="entry name" value="D_2_HYDROXYACID_DH_1"/>
    <property type="match status" value="1"/>
</dbReference>
<reference evidence="17 18" key="1">
    <citation type="submission" date="2015-06" db="EMBL/GenBank/DDBJ databases">
        <title>Draft genome of the ant-associated black yeast Phialophora attae CBS 131958.</title>
        <authorList>
            <person name="Moreno L.F."/>
            <person name="Stielow B.J."/>
            <person name="de Hoog S."/>
            <person name="Vicente V.A."/>
            <person name="Weiss V.A."/>
            <person name="de Vries M."/>
            <person name="Cruz L.M."/>
            <person name="Souza E.M."/>
        </authorList>
    </citation>
    <scope>NUCLEOTIDE SEQUENCE [LARGE SCALE GENOMIC DNA]</scope>
    <source>
        <strain evidence="17 18">CBS 131958</strain>
    </source>
</reference>
<comment type="catalytic activity">
    <reaction evidence="13">
        <text>(2R)-3-phosphoglycerate + NAD(+) = 3-phosphooxypyruvate + NADH + H(+)</text>
        <dbReference type="Rhea" id="RHEA:12641"/>
        <dbReference type="ChEBI" id="CHEBI:15378"/>
        <dbReference type="ChEBI" id="CHEBI:18110"/>
        <dbReference type="ChEBI" id="CHEBI:57540"/>
        <dbReference type="ChEBI" id="CHEBI:57945"/>
        <dbReference type="ChEBI" id="CHEBI:58272"/>
        <dbReference type="EC" id="1.1.1.95"/>
    </reaction>
</comment>
<evidence type="ECO:0000256" key="15">
    <source>
        <dbReference type="SAM" id="MobiDB-lite"/>
    </source>
</evidence>
<comment type="function">
    <text evidence="1">Catalyzes the reversible oxidation of 3-phospho-D-glycerate to 3-phosphonooxypyruvate, the first step of the phosphorylated L-serine biosynthesis pathway. Also catalyzes the reversible oxidation of 2-hydroxyglutarate to 2-oxoglutarate.</text>
</comment>
<dbReference type="InterPro" id="IPR006140">
    <property type="entry name" value="D-isomer_DH_NAD-bd"/>
</dbReference>
<evidence type="ECO:0000256" key="8">
    <source>
        <dbReference type="ARBA" id="ARBA00023002"/>
    </source>
</evidence>
<accession>A0A0N0NK36</accession>
<evidence type="ECO:0000256" key="2">
    <source>
        <dbReference type="ARBA" id="ARBA00005216"/>
    </source>
</evidence>
<protein>
    <recommendedName>
        <fullName evidence="11">2-oxoglutarate reductase</fullName>
        <ecNumber evidence="4">1.1.1.399</ecNumber>
        <ecNumber evidence="5">1.1.1.95</ecNumber>
    </recommendedName>
</protein>
<dbReference type="PANTHER" id="PTHR42789:SF1">
    <property type="entry name" value="D-ISOMER SPECIFIC 2-HYDROXYACID DEHYDROGENASE FAMILY PROTEIN (AFU_ORTHOLOGUE AFUA_6G10090)"/>
    <property type="match status" value="1"/>
</dbReference>
<evidence type="ECO:0000259" key="16">
    <source>
        <dbReference type="PROSITE" id="PS51671"/>
    </source>
</evidence>
<dbReference type="EMBL" id="LFJN01000022">
    <property type="protein sequence ID" value="KPI37691.1"/>
    <property type="molecule type" value="Genomic_DNA"/>
</dbReference>
<dbReference type="NCBIfam" id="NF008759">
    <property type="entry name" value="PRK11790.1"/>
    <property type="match status" value="1"/>
</dbReference>
<dbReference type="OrthoDB" id="1621027at2759"/>
<dbReference type="SUPFAM" id="SSF51735">
    <property type="entry name" value="NAD(P)-binding Rossmann-fold domains"/>
    <property type="match status" value="1"/>
</dbReference>
<dbReference type="SUPFAM" id="SSF55021">
    <property type="entry name" value="ACT-like"/>
    <property type="match status" value="1"/>
</dbReference>
<feature type="compositionally biased region" description="Polar residues" evidence="15">
    <location>
        <begin position="27"/>
        <end position="39"/>
    </location>
</feature>
<dbReference type="FunFam" id="3.30.70.260:FF:000036">
    <property type="entry name" value="D-3-phosphoglycerate dehydrogenase"/>
    <property type="match status" value="1"/>
</dbReference>
<evidence type="ECO:0000256" key="5">
    <source>
        <dbReference type="ARBA" id="ARBA00013143"/>
    </source>
</evidence>
<feature type="domain" description="ACT" evidence="16">
    <location>
        <begin position="421"/>
        <end position="491"/>
    </location>
</feature>
<evidence type="ECO:0000256" key="1">
    <source>
        <dbReference type="ARBA" id="ARBA00003800"/>
    </source>
</evidence>
<keyword evidence="8 14" id="KW-0560">Oxidoreductase</keyword>
<dbReference type="Proteomes" id="UP000038010">
    <property type="component" value="Unassembled WGS sequence"/>
</dbReference>
<evidence type="ECO:0000256" key="10">
    <source>
        <dbReference type="ARBA" id="ARBA00023299"/>
    </source>
</evidence>
<dbReference type="InterPro" id="IPR045865">
    <property type="entry name" value="ACT-like_dom_sf"/>
</dbReference>
<dbReference type="CDD" id="cd12176">
    <property type="entry name" value="PGDH_3"/>
    <property type="match status" value="1"/>
</dbReference>
<dbReference type="Gene3D" id="3.30.70.260">
    <property type="match status" value="1"/>
</dbReference>
<evidence type="ECO:0000256" key="11">
    <source>
        <dbReference type="ARBA" id="ARBA00030455"/>
    </source>
</evidence>
<dbReference type="PANTHER" id="PTHR42789">
    <property type="entry name" value="D-ISOMER SPECIFIC 2-HYDROXYACID DEHYDROGENASE FAMILY PROTEIN (AFU_ORTHOLOGUE AFUA_6G10090)"/>
    <property type="match status" value="1"/>
</dbReference>
<dbReference type="STRING" id="1664694.A0A0N0NK36"/>
<gene>
    <name evidence="17" type="ORF">AB675_232</name>
</gene>
<dbReference type="RefSeq" id="XP_017997654.1">
    <property type="nucleotide sequence ID" value="XM_018142293.1"/>
</dbReference>
<feature type="region of interest" description="Disordered" evidence="15">
    <location>
        <begin position="1"/>
        <end position="73"/>
    </location>
</feature>
<evidence type="ECO:0000313" key="17">
    <source>
        <dbReference type="EMBL" id="KPI37691.1"/>
    </source>
</evidence>
<dbReference type="UniPathway" id="UPA00135">
    <property type="reaction ID" value="UER00196"/>
</dbReference>
<keyword evidence="6" id="KW-0597">Phosphoprotein</keyword>
<evidence type="ECO:0000256" key="6">
    <source>
        <dbReference type="ARBA" id="ARBA00022553"/>
    </source>
</evidence>
<evidence type="ECO:0000256" key="12">
    <source>
        <dbReference type="ARBA" id="ARBA00048126"/>
    </source>
</evidence>
<comment type="caution">
    <text evidence="17">The sequence shown here is derived from an EMBL/GenBank/DDBJ whole genome shotgun (WGS) entry which is preliminary data.</text>
</comment>
<dbReference type="InterPro" id="IPR029752">
    <property type="entry name" value="D-isomer_DH_CS1"/>
</dbReference>
<keyword evidence="18" id="KW-1185">Reference proteome</keyword>
<evidence type="ECO:0000256" key="13">
    <source>
        <dbReference type="ARBA" id="ARBA00048731"/>
    </source>
</evidence>
<evidence type="ECO:0000256" key="4">
    <source>
        <dbReference type="ARBA" id="ARBA00013001"/>
    </source>
</evidence>
<evidence type="ECO:0000313" key="18">
    <source>
        <dbReference type="Proteomes" id="UP000038010"/>
    </source>
</evidence>
<dbReference type="InterPro" id="IPR036291">
    <property type="entry name" value="NAD(P)-bd_dom_sf"/>
</dbReference>
<organism evidence="17 18">
    <name type="scientific">Cyphellophora attinorum</name>
    <dbReference type="NCBI Taxonomy" id="1664694"/>
    <lineage>
        <taxon>Eukaryota</taxon>
        <taxon>Fungi</taxon>
        <taxon>Dikarya</taxon>
        <taxon>Ascomycota</taxon>
        <taxon>Pezizomycotina</taxon>
        <taxon>Eurotiomycetes</taxon>
        <taxon>Chaetothyriomycetidae</taxon>
        <taxon>Chaetothyriales</taxon>
        <taxon>Cyphellophoraceae</taxon>
        <taxon>Cyphellophora</taxon>
    </lineage>
</organism>
<evidence type="ECO:0000256" key="9">
    <source>
        <dbReference type="ARBA" id="ARBA00023027"/>
    </source>
</evidence>
<dbReference type="PROSITE" id="PS51671">
    <property type="entry name" value="ACT"/>
    <property type="match status" value="1"/>
</dbReference>
<dbReference type="VEuPathDB" id="FungiDB:AB675_232"/>
<feature type="compositionally biased region" description="Polar residues" evidence="15">
    <location>
        <begin position="1"/>
        <end position="18"/>
    </location>
</feature>
<dbReference type="InterPro" id="IPR006139">
    <property type="entry name" value="D-isomer_2_OHA_DH_cat_dom"/>
</dbReference>
<evidence type="ECO:0000256" key="14">
    <source>
        <dbReference type="RuleBase" id="RU003719"/>
    </source>
</evidence>
<dbReference type="SUPFAM" id="SSF52283">
    <property type="entry name" value="Formate/glycerate dehydrogenase catalytic domain-like"/>
    <property type="match status" value="1"/>
</dbReference>
<name>A0A0N0NK36_9EURO</name>
<dbReference type="Pfam" id="PF02826">
    <property type="entry name" value="2-Hacid_dh_C"/>
    <property type="match status" value="1"/>
</dbReference>
<dbReference type="EC" id="1.1.1.399" evidence="4"/>
<keyword evidence="7" id="KW-0028">Amino-acid biosynthesis</keyword>
<keyword evidence="10" id="KW-0718">Serine biosynthesis</keyword>
<evidence type="ECO:0000256" key="7">
    <source>
        <dbReference type="ARBA" id="ARBA00022605"/>
    </source>
</evidence>
<proteinExistence type="inferred from homology"/>
<dbReference type="AlphaFoldDB" id="A0A0N0NK36"/>
<comment type="pathway">
    <text evidence="2">Amino-acid biosynthesis; L-serine biosynthesis; L-serine from 3-phospho-D-glycerate: step 1/3.</text>
</comment>
<evidence type="ECO:0000256" key="3">
    <source>
        <dbReference type="ARBA" id="ARBA00005854"/>
    </source>
</evidence>
<comment type="similarity">
    <text evidence="3 14">Belongs to the D-isomer specific 2-hydroxyacid dehydrogenase family.</text>
</comment>
<dbReference type="GO" id="GO:0004617">
    <property type="term" value="F:phosphoglycerate dehydrogenase activity"/>
    <property type="evidence" value="ECO:0007669"/>
    <property type="project" value="UniProtKB-EC"/>
</dbReference>
<feature type="compositionally biased region" description="Polar residues" evidence="15">
    <location>
        <begin position="46"/>
        <end position="55"/>
    </location>
</feature>